<evidence type="ECO:0000313" key="1">
    <source>
        <dbReference type="EMBL" id="KAJ7703630.1"/>
    </source>
</evidence>
<evidence type="ECO:0000313" key="2">
    <source>
        <dbReference type="Proteomes" id="UP001221757"/>
    </source>
</evidence>
<comment type="caution">
    <text evidence="1">The sequence shown here is derived from an EMBL/GenBank/DDBJ whole genome shotgun (WGS) entry which is preliminary data.</text>
</comment>
<dbReference type="Proteomes" id="UP001221757">
    <property type="component" value="Unassembled WGS sequence"/>
</dbReference>
<dbReference type="EMBL" id="JARKIE010000012">
    <property type="protein sequence ID" value="KAJ7703630.1"/>
    <property type="molecule type" value="Genomic_DNA"/>
</dbReference>
<sequence>MTTVALIPHCLGHYLVDAPSAPQLSKKSIAPASSFNGLLRFYHNEPLRSWRNKWSLPYSTRLNPDDQILKRVAIAASTQILQATPNVGNSAGAVRFTIYEHHLLHGNDLAIIYFPKAMQDEGEHMFLLMAILQTEMHCQDQLQGTRNAGVIVTAGA</sequence>
<gene>
    <name evidence="1" type="ORF">B0H17DRAFT_1127245</name>
</gene>
<reference evidence="1" key="1">
    <citation type="submission" date="2023-03" db="EMBL/GenBank/DDBJ databases">
        <title>Massive genome expansion in bonnet fungi (Mycena s.s.) driven by repeated elements and novel gene families across ecological guilds.</title>
        <authorList>
            <consortium name="Lawrence Berkeley National Laboratory"/>
            <person name="Harder C.B."/>
            <person name="Miyauchi S."/>
            <person name="Viragh M."/>
            <person name="Kuo A."/>
            <person name="Thoen E."/>
            <person name="Andreopoulos B."/>
            <person name="Lu D."/>
            <person name="Skrede I."/>
            <person name="Drula E."/>
            <person name="Henrissat B."/>
            <person name="Morin E."/>
            <person name="Kohler A."/>
            <person name="Barry K."/>
            <person name="LaButti K."/>
            <person name="Morin E."/>
            <person name="Salamov A."/>
            <person name="Lipzen A."/>
            <person name="Mereny Z."/>
            <person name="Hegedus B."/>
            <person name="Baldrian P."/>
            <person name="Stursova M."/>
            <person name="Weitz H."/>
            <person name="Taylor A."/>
            <person name="Grigoriev I.V."/>
            <person name="Nagy L.G."/>
            <person name="Martin F."/>
            <person name="Kauserud H."/>
        </authorList>
    </citation>
    <scope>NUCLEOTIDE SEQUENCE</scope>
    <source>
        <strain evidence="1">CBHHK067</strain>
    </source>
</reference>
<dbReference type="AlphaFoldDB" id="A0AAD7E292"/>
<name>A0AAD7E292_MYCRO</name>
<organism evidence="1 2">
    <name type="scientific">Mycena rosella</name>
    <name type="common">Pink bonnet</name>
    <name type="synonym">Agaricus rosellus</name>
    <dbReference type="NCBI Taxonomy" id="1033263"/>
    <lineage>
        <taxon>Eukaryota</taxon>
        <taxon>Fungi</taxon>
        <taxon>Dikarya</taxon>
        <taxon>Basidiomycota</taxon>
        <taxon>Agaricomycotina</taxon>
        <taxon>Agaricomycetes</taxon>
        <taxon>Agaricomycetidae</taxon>
        <taxon>Agaricales</taxon>
        <taxon>Marasmiineae</taxon>
        <taxon>Mycenaceae</taxon>
        <taxon>Mycena</taxon>
    </lineage>
</organism>
<proteinExistence type="predicted"/>
<keyword evidence="2" id="KW-1185">Reference proteome</keyword>
<protein>
    <submittedName>
        <fullName evidence="1">Uncharacterized protein</fullName>
    </submittedName>
</protein>
<accession>A0AAD7E292</accession>